<protein>
    <submittedName>
        <fullName evidence="2">Uncharacterized protein</fullName>
    </submittedName>
</protein>
<dbReference type="Proteomes" id="UP000017836">
    <property type="component" value="Unassembled WGS sequence"/>
</dbReference>
<dbReference type="Gramene" id="ERN10879">
    <property type="protein sequence ID" value="ERN10879"/>
    <property type="gene ID" value="AMTR_s00167p00031510"/>
</dbReference>
<keyword evidence="3" id="KW-1185">Reference proteome</keyword>
<dbReference type="HOGENOM" id="CLU_2472118_0_0_1"/>
<sequence>MKWGDEGKTANNENLRLKNEKGDREKRAVHLWLFRERKNERLQRKVGERGMAKRARKGVASVDGQVAADGRERGVADGVEKVAAEIVM</sequence>
<dbReference type="EMBL" id="KI392771">
    <property type="protein sequence ID" value="ERN10879.1"/>
    <property type="molecule type" value="Genomic_DNA"/>
</dbReference>
<organism evidence="2 3">
    <name type="scientific">Amborella trichopoda</name>
    <dbReference type="NCBI Taxonomy" id="13333"/>
    <lineage>
        <taxon>Eukaryota</taxon>
        <taxon>Viridiplantae</taxon>
        <taxon>Streptophyta</taxon>
        <taxon>Embryophyta</taxon>
        <taxon>Tracheophyta</taxon>
        <taxon>Spermatophyta</taxon>
        <taxon>Magnoliopsida</taxon>
        <taxon>Amborellales</taxon>
        <taxon>Amborellaceae</taxon>
        <taxon>Amborella</taxon>
    </lineage>
</organism>
<gene>
    <name evidence="2" type="ORF">AMTR_s00167p00031510</name>
</gene>
<reference evidence="3" key="1">
    <citation type="journal article" date="2013" name="Science">
        <title>The Amborella genome and the evolution of flowering plants.</title>
        <authorList>
            <consortium name="Amborella Genome Project"/>
        </authorList>
    </citation>
    <scope>NUCLEOTIDE SEQUENCE [LARGE SCALE GENOMIC DNA]</scope>
</reference>
<evidence type="ECO:0000313" key="3">
    <source>
        <dbReference type="Proteomes" id="UP000017836"/>
    </source>
</evidence>
<feature type="compositionally biased region" description="Basic and acidic residues" evidence="1">
    <location>
        <begin position="15"/>
        <end position="24"/>
    </location>
</feature>
<name>W1PSQ0_AMBTC</name>
<evidence type="ECO:0000313" key="2">
    <source>
        <dbReference type="EMBL" id="ERN10879.1"/>
    </source>
</evidence>
<evidence type="ECO:0000256" key="1">
    <source>
        <dbReference type="SAM" id="MobiDB-lite"/>
    </source>
</evidence>
<feature type="region of interest" description="Disordered" evidence="1">
    <location>
        <begin position="1"/>
        <end position="24"/>
    </location>
</feature>
<proteinExistence type="predicted"/>
<accession>W1PSQ0</accession>
<dbReference type="AlphaFoldDB" id="W1PSQ0"/>